<dbReference type="OrthoDB" id="441196at2759"/>
<keyword evidence="3" id="KW-1185">Reference proteome</keyword>
<reference evidence="2 3" key="1">
    <citation type="submission" date="2020-04" db="EMBL/GenBank/DDBJ databases">
        <title>Perkinsus chesapeaki whole genome sequence.</title>
        <authorList>
            <person name="Bogema D.R."/>
        </authorList>
    </citation>
    <scope>NUCLEOTIDE SEQUENCE [LARGE SCALE GENOMIC DNA]</scope>
    <source>
        <strain evidence="2">ATCC PRA-425</strain>
    </source>
</reference>
<sequence length="292" mass="30834">MPHYGLTVAKIDIITLQAQNAYAEIQSAALFHNVGAVFPTMYEELIAGCSKQDDFPYKTKSAEVARGPPPAEMLNQILPPEEAGNSCKVFLGDPDTYLVFTHTGDVHKLVSGRCAGQMATFGARFLDNVERRAPTCQALSDYIHSGRDPLLNGAKVLCTHKGSGGNSTAPGSDCEIDFLPGHSTITLEFGGEGSGDGSSDKFVAPDLSHLTQFTKETKDQIDQVDLPPQLGGVKLDCDAIKAFSTAIGGFGRYVSHMNNGANIVETCAAGPPATTTNSTTTVEPSTTTTTST</sequence>
<protein>
    <submittedName>
        <fullName evidence="2">Uncharacterized protein</fullName>
    </submittedName>
</protein>
<feature type="compositionally biased region" description="Low complexity" evidence="1">
    <location>
        <begin position="274"/>
        <end position="292"/>
    </location>
</feature>
<dbReference type="EMBL" id="JAAPAO010000291">
    <property type="protein sequence ID" value="KAF4664284.1"/>
    <property type="molecule type" value="Genomic_DNA"/>
</dbReference>
<dbReference type="Proteomes" id="UP000591131">
    <property type="component" value="Unassembled WGS sequence"/>
</dbReference>
<accession>A0A7J6LYJ1</accession>
<feature type="region of interest" description="Disordered" evidence="1">
    <location>
        <begin position="272"/>
        <end position="292"/>
    </location>
</feature>
<organism evidence="2 3">
    <name type="scientific">Perkinsus chesapeaki</name>
    <name type="common">Clam parasite</name>
    <name type="synonym">Perkinsus andrewsi</name>
    <dbReference type="NCBI Taxonomy" id="330153"/>
    <lineage>
        <taxon>Eukaryota</taxon>
        <taxon>Sar</taxon>
        <taxon>Alveolata</taxon>
        <taxon>Perkinsozoa</taxon>
        <taxon>Perkinsea</taxon>
        <taxon>Perkinsida</taxon>
        <taxon>Perkinsidae</taxon>
        <taxon>Perkinsus</taxon>
    </lineage>
</organism>
<dbReference type="AlphaFoldDB" id="A0A7J6LYJ1"/>
<name>A0A7J6LYJ1_PERCH</name>
<comment type="caution">
    <text evidence="2">The sequence shown here is derived from an EMBL/GenBank/DDBJ whole genome shotgun (WGS) entry which is preliminary data.</text>
</comment>
<evidence type="ECO:0000313" key="2">
    <source>
        <dbReference type="EMBL" id="KAF4664284.1"/>
    </source>
</evidence>
<gene>
    <name evidence="2" type="ORF">FOL47_005215</name>
</gene>
<evidence type="ECO:0000256" key="1">
    <source>
        <dbReference type="SAM" id="MobiDB-lite"/>
    </source>
</evidence>
<evidence type="ECO:0000313" key="3">
    <source>
        <dbReference type="Proteomes" id="UP000591131"/>
    </source>
</evidence>
<proteinExistence type="predicted"/>